<evidence type="ECO:0000256" key="6">
    <source>
        <dbReference type="SAM" id="SignalP"/>
    </source>
</evidence>
<dbReference type="RefSeq" id="WP_148590491.1">
    <property type="nucleotide sequence ID" value="NZ_CP042997.1"/>
</dbReference>
<keyword evidence="4" id="KW-0106">Calcium</keyword>
<protein>
    <submittedName>
        <fullName evidence="8">Arylsulfatase</fullName>
        <ecNumber evidence="8">3.1.6.1</ecNumber>
    </submittedName>
</protein>
<feature type="chain" id="PRO_5023056536" evidence="6">
    <location>
        <begin position="33"/>
        <end position="496"/>
    </location>
</feature>
<sequence length="496" mass="53133" precursor="true">MRTGATRHQGVTIIHSLLLLACPCLTPSRAEAADPPPNIVLIFCDDLGYGDLGCTGATGYATPNIDRLAREGVRFTDFYVSSAVCSASRAALMTGCYHERVSIRGALGPKAKVGLSHAETTIAEMLKARGYATGMAGKWHLGCKPSQLPVHHGFDEYLGLPYSNDMWPHHPEAPRNYPDLPMIDGDRVVDPDVTAEDQESLTGTYSRRAVDFIRKHKDGPFFFYLAHSMPHVPLFRSGAFAGRTSRGAFGDVLEEIDAGVGDILRTLEELELDGRTLVIFTSDNGPWLSYGDHAGSAGPLREGKGTSFEGGIREPFLARWPGRIPAGSTCREVAATIDLLPTFAALAGAGLPGLPIDGRDITPLLLAAPGAKSPHEALFIWYDGSLQAVRGGDWKLLLPHDSRTMQGQAPGRGGVPGKYRKLPVGLELYNLRDDLGETTNVAPAHPDVVARLKARADAMQHELGDASRKLKGRAVRPADGEGAPADGETTGAKPRP</sequence>
<evidence type="ECO:0000256" key="4">
    <source>
        <dbReference type="ARBA" id="ARBA00022837"/>
    </source>
</evidence>
<dbReference type="InterPro" id="IPR000917">
    <property type="entry name" value="Sulfatase_N"/>
</dbReference>
<dbReference type="GO" id="GO:0004065">
    <property type="term" value="F:arylsulfatase activity"/>
    <property type="evidence" value="ECO:0007669"/>
    <property type="project" value="UniProtKB-EC"/>
</dbReference>
<dbReference type="PROSITE" id="PS51257">
    <property type="entry name" value="PROKAR_LIPOPROTEIN"/>
    <property type="match status" value="1"/>
</dbReference>
<comment type="similarity">
    <text evidence="1">Belongs to the sulfatase family.</text>
</comment>
<evidence type="ECO:0000256" key="5">
    <source>
        <dbReference type="SAM" id="MobiDB-lite"/>
    </source>
</evidence>
<gene>
    <name evidence="8" type="primary">atsA_2</name>
    <name evidence="8" type="ORF">OJF2_02380</name>
</gene>
<evidence type="ECO:0000313" key="9">
    <source>
        <dbReference type="Proteomes" id="UP000324233"/>
    </source>
</evidence>
<accession>A0A5B9VTT6</accession>
<dbReference type="PANTHER" id="PTHR42693:SF53">
    <property type="entry name" value="ENDO-4-O-SULFATASE"/>
    <property type="match status" value="1"/>
</dbReference>
<evidence type="ECO:0000256" key="3">
    <source>
        <dbReference type="ARBA" id="ARBA00022801"/>
    </source>
</evidence>
<dbReference type="InterPro" id="IPR017850">
    <property type="entry name" value="Alkaline_phosphatase_core_sf"/>
</dbReference>
<dbReference type="SUPFAM" id="SSF53649">
    <property type="entry name" value="Alkaline phosphatase-like"/>
    <property type="match status" value="1"/>
</dbReference>
<evidence type="ECO:0000313" key="8">
    <source>
        <dbReference type="EMBL" id="QEH31773.1"/>
    </source>
</evidence>
<dbReference type="Proteomes" id="UP000324233">
    <property type="component" value="Chromosome"/>
</dbReference>
<dbReference type="CDD" id="cd16026">
    <property type="entry name" value="GALNS_like"/>
    <property type="match status" value="1"/>
</dbReference>
<keyword evidence="3 8" id="KW-0378">Hydrolase</keyword>
<dbReference type="GO" id="GO:0046872">
    <property type="term" value="F:metal ion binding"/>
    <property type="evidence" value="ECO:0007669"/>
    <property type="project" value="UniProtKB-KW"/>
</dbReference>
<dbReference type="Gene3D" id="3.40.720.10">
    <property type="entry name" value="Alkaline Phosphatase, subunit A"/>
    <property type="match status" value="1"/>
</dbReference>
<dbReference type="Gene3D" id="3.30.1120.10">
    <property type="match status" value="1"/>
</dbReference>
<proteinExistence type="inferred from homology"/>
<dbReference type="PROSITE" id="PS00149">
    <property type="entry name" value="SULFATASE_2"/>
    <property type="match status" value="1"/>
</dbReference>
<name>A0A5B9VTT6_9BACT</name>
<dbReference type="KEGG" id="agv:OJF2_02380"/>
<dbReference type="PANTHER" id="PTHR42693">
    <property type="entry name" value="ARYLSULFATASE FAMILY MEMBER"/>
    <property type="match status" value="1"/>
</dbReference>
<keyword evidence="2" id="KW-0479">Metal-binding</keyword>
<dbReference type="EC" id="3.1.6.1" evidence="8"/>
<keyword evidence="9" id="KW-1185">Reference proteome</keyword>
<feature type="domain" description="Sulfatase N-terminal" evidence="7">
    <location>
        <begin position="37"/>
        <end position="349"/>
    </location>
</feature>
<evidence type="ECO:0000256" key="2">
    <source>
        <dbReference type="ARBA" id="ARBA00022723"/>
    </source>
</evidence>
<dbReference type="Pfam" id="PF14707">
    <property type="entry name" value="Sulfatase_C"/>
    <property type="match status" value="1"/>
</dbReference>
<dbReference type="OrthoDB" id="9783154at2"/>
<dbReference type="InterPro" id="IPR024607">
    <property type="entry name" value="Sulfatase_CS"/>
</dbReference>
<evidence type="ECO:0000259" key="7">
    <source>
        <dbReference type="Pfam" id="PF00884"/>
    </source>
</evidence>
<feature type="region of interest" description="Disordered" evidence="5">
    <location>
        <begin position="460"/>
        <end position="496"/>
    </location>
</feature>
<dbReference type="InterPro" id="IPR050738">
    <property type="entry name" value="Sulfatase"/>
</dbReference>
<dbReference type="EMBL" id="CP042997">
    <property type="protein sequence ID" value="QEH31773.1"/>
    <property type="molecule type" value="Genomic_DNA"/>
</dbReference>
<dbReference type="Pfam" id="PF00884">
    <property type="entry name" value="Sulfatase"/>
    <property type="match status" value="1"/>
</dbReference>
<feature type="signal peptide" evidence="6">
    <location>
        <begin position="1"/>
        <end position="32"/>
    </location>
</feature>
<reference evidence="8 9" key="1">
    <citation type="submission" date="2019-08" db="EMBL/GenBank/DDBJ databases">
        <title>Deep-cultivation of Planctomycetes and their phenomic and genomic characterization uncovers novel biology.</title>
        <authorList>
            <person name="Wiegand S."/>
            <person name="Jogler M."/>
            <person name="Boedeker C."/>
            <person name="Pinto D."/>
            <person name="Vollmers J."/>
            <person name="Rivas-Marin E."/>
            <person name="Kohn T."/>
            <person name="Peeters S.H."/>
            <person name="Heuer A."/>
            <person name="Rast P."/>
            <person name="Oberbeckmann S."/>
            <person name="Bunk B."/>
            <person name="Jeske O."/>
            <person name="Meyerdierks A."/>
            <person name="Storesund J.E."/>
            <person name="Kallscheuer N."/>
            <person name="Luecker S."/>
            <person name="Lage O.M."/>
            <person name="Pohl T."/>
            <person name="Merkel B.J."/>
            <person name="Hornburger P."/>
            <person name="Mueller R.-W."/>
            <person name="Bruemmer F."/>
            <person name="Labrenz M."/>
            <person name="Spormann A.M."/>
            <person name="Op den Camp H."/>
            <person name="Overmann J."/>
            <person name="Amann R."/>
            <person name="Jetten M.S.M."/>
            <person name="Mascher T."/>
            <person name="Medema M.H."/>
            <person name="Devos D.P."/>
            <person name="Kaster A.-K."/>
            <person name="Ovreas L."/>
            <person name="Rohde M."/>
            <person name="Galperin M.Y."/>
            <person name="Jogler C."/>
        </authorList>
    </citation>
    <scope>NUCLEOTIDE SEQUENCE [LARGE SCALE GENOMIC DNA]</scope>
    <source>
        <strain evidence="8 9">OJF2</strain>
    </source>
</reference>
<evidence type="ECO:0000256" key="1">
    <source>
        <dbReference type="ARBA" id="ARBA00008779"/>
    </source>
</evidence>
<dbReference type="AlphaFoldDB" id="A0A5B9VTT6"/>
<organism evidence="8 9">
    <name type="scientific">Aquisphaera giovannonii</name>
    <dbReference type="NCBI Taxonomy" id="406548"/>
    <lineage>
        <taxon>Bacteria</taxon>
        <taxon>Pseudomonadati</taxon>
        <taxon>Planctomycetota</taxon>
        <taxon>Planctomycetia</taxon>
        <taxon>Isosphaerales</taxon>
        <taxon>Isosphaeraceae</taxon>
        <taxon>Aquisphaera</taxon>
    </lineage>
</organism>
<keyword evidence="6" id="KW-0732">Signal</keyword>